<dbReference type="SMART" id="SM00432">
    <property type="entry name" value="MADS"/>
    <property type="match status" value="1"/>
</dbReference>
<evidence type="ECO:0000313" key="8">
    <source>
        <dbReference type="EMBL" id="KAG6484348.1"/>
    </source>
</evidence>
<dbReference type="PANTHER" id="PTHR11945:SF776">
    <property type="entry name" value="AGAMOUS-LIKE 50-RELATED"/>
    <property type="match status" value="1"/>
</dbReference>
<dbReference type="PRINTS" id="PR00404">
    <property type="entry name" value="MADSDOMAIN"/>
</dbReference>
<sequence length="245" mass="27139">MQCKMVKNGGTSKGRRKIEIKKIESEDARHVCFSKRKAGIFAKASDLSTLCGAEVAIVIYSPVGNPYSFGSPSVEPLVDRFLSGSFRHQPISGKSNTVVQLNQQYMELSRQSDIAKATKVNLEERHRELLQSPELDCANDIKQLGLDQLDQLKNRLEHLKMRLDDRIKDYLHVASTQRMASPMMTTTRTLGLFSPDGATGPSSSSSACPPPWPISFEMNQGEPISFQALLATTTGTNLARYVHKP</sequence>
<dbReference type="GO" id="GO:0000981">
    <property type="term" value="F:DNA-binding transcription factor activity, RNA polymerase II-specific"/>
    <property type="evidence" value="ECO:0007669"/>
    <property type="project" value="TreeGrafter"/>
</dbReference>
<dbReference type="InterPro" id="IPR002100">
    <property type="entry name" value="TF_MADSbox"/>
</dbReference>
<dbReference type="PANTHER" id="PTHR11945">
    <property type="entry name" value="MADS BOX PROTEIN"/>
    <property type="match status" value="1"/>
</dbReference>
<accession>A0A8J5FD66</accession>
<dbReference type="Proteomes" id="UP000734854">
    <property type="component" value="Unassembled WGS sequence"/>
</dbReference>
<evidence type="ECO:0000313" key="9">
    <source>
        <dbReference type="Proteomes" id="UP000734854"/>
    </source>
</evidence>
<name>A0A8J5FD66_ZINOF</name>
<dbReference type="FunFam" id="3.40.1810.10:FF:000006">
    <property type="entry name" value="Agamous-like MADS-box protein AGL62"/>
    <property type="match status" value="1"/>
</dbReference>
<dbReference type="GO" id="GO:0005634">
    <property type="term" value="C:nucleus"/>
    <property type="evidence" value="ECO:0007669"/>
    <property type="project" value="UniProtKB-SubCell"/>
</dbReference>
<keyword evidence="3" id="KW-0238">DNA-binding</keyword>
<dbReference type="Gene3D" id="3.40.1810.10">
    <property type="entry name" value="Transcription factor, MADS-box"/>
    <property type="match status" value="1"/>
</dbReference>
<dbReference type="InterPro" id="IPR033896">
    <property type="entry name" value="MEF2-like_N"/>
</dbReference>
<evidence type="ECO:0000256" key="3">
    <source>
        <dbReference type="ARBA" id="ARBA00023125"/>
    </source>
</evidence>
<evidence type="ECO:0000256" key="6">
    <source>
        <dbReference type="SAM" id="Coils"/>
    </source>
</evidence>
<keyword evidence="6" id="KW-0175">Coiled coil</keyword>
<keyword evidence="5" id="KW-0539">Nucleus</keyword>
<dbReference type="AlphaFoldDB" id="A0A8J5FD66"/>
<dbReference type="GO" id="GO:0000978">
    <property type="term" value="F:RNA polymerase II cis-regulatory region sequence-specific DNA binding"/>
    <property type="evidence" value="ECO:0007669"/>
    <property type="project" value="TreeGrafter"/>
</dbReference>
<protein>
    <recommendedName>
        <fullName evidence="7">MADS-box domain-containing protein</fullName>
    </recommendedName>
</protein>
<gene>
    <name evidence="8" type="ORF">ZIOFF_052863</name>
</gene>
<dbReference type="GO" id="GO:0046983">
    <property type="term" value="F:protein dimerization activity"/>
    <property type="evidence" value="ECO:0007669"/>
    <property type="project" value="InterPro"/>
</dbReference>
<keyword evidence="9" id="KW-1185">Reference proteome</keyword>
<reference evidence="8 9" key="1">
    <citation type="submission" date="2020-08" db="EMBL/GenBank/DDBJ databases">
        <title>Plant Genome Project.</title>
        <authorList>
            <person name="Zhang R.-G."/>
        </authorList>
    </citation>
    <scope>NUCLEOTIDE SEQUENCE [LARGE SCALE GENOMIC DNA]</scope>
    <source>
        <tissue evidence="8">Rhizome</tissue>
    </source>
</reference>
<dbReference type="PROSITE" id="PS50066">
    <property type="entry name" value="MADS_BOX_2"/>
    <property type="match status" value="1"/>
</dbReference>
<evidence type="ECO:0000256" key="4">
    <source>
        <dbReference type="ARBA" id="ARBA00023163"/>
    </source>
</evidence>
<dbReference type="CDD" id="cd00265">
    <property type="entry name" value="MADS_MEF2_like"/>
    <property type="match status" value="1"/>
</dbReference>
<evidence type="ECO:0000256" key="2">
    <source>
        <dbReference type="ARBA" id="ARBA00023015"/>
    </source>
</evidence>
<feature type="domain" description="MADS-box" evidence="7">
    <location>
        <begin position="13"/>
        <end position="73"/>
    </location>
</feature>
<organism evidence="8 9">
    <name type="scientific">Zingiber officinale</name>
    <name type="common">Ginger</name>
    <name type="synonym">Amomum zingiber</name>
    <dbReference type="NCBI Taxonomy" id="94328"/>
    <lineage>
        <taxon>Eukaryota</taxon>
        <taxon>Viridiplantae</taxon>
        <taxon>Streptophyta</taxon>
        <taxon>Embryophyta</taxon>
        <taxon>Tracheophyta</taxon>
        <taxon>Spermatophyta</taxon>
        <taxon>Magnoliopsida</taxon>
        <taxon>Liliopsida</taxon>
        <taxon>Zingiberales</taxon>
        <taxon>Zingiberaceae</taxon>
        <taxon>Zingiber</taxon>
    </lineage>
</organism>
<keyword evidence="4" id="KW-0804">Transcription</keyword>
<evidence type="ECO:0000259" key="7">
    <source>
        <dbReference type="PROSITE" id="PS50066"/>
    </source>
</evidence>
<dbReference type="GO" id="GO:0045944">
    <property type="term" value="P:positive regulation of transcription by RNA polymerase II"/>
    <property type="evidence" value="ECO:0007669"/>
    <property type="project" value="InterPro"/>
</dbReference>
<evidence type="ECO:0000256" key="1">
    <source>
        <dbReference type="ARBA" id="ARBA00004123"/>
    </source>
</evidence>
<keyword evidence="2" id="KW-0805">Transcription regulation</keyword>
<proteinExistence type="predicted"/>
<dbReference type="InterPro" id="IPR036879">
    <property type="entry name" value="TF_MADSbox_sf"/>
</dbReference>
<evidence type="ECO:0000256" key="5">
    <source>
        <dbReference type="ARBA" id="ARBA00023242"/>
    </source>
</evidence>
<dbReference type="EMBL" id="JACMSC010000015">
    <property type="protein sequence ID" value="KAG6484348.1"/>
    <property type="molecule type" value="Genomic_DNA"/>
</dbReference>
<comment type="caution">
    <text evidence="8">The sequence shown here is derived from an EMBL/GenBank/DDBJ whole genome shotgun (WGS) entry which is preliminary data.</text>
</comment>
<comment type="subcellular location">
    <subcellularLocation>
        <location evidence="1">Nucleus</location>
    </subcellularLocation>
</comment>
<feature type="coiled-coil region" evidence="6">
    <location>
        <begin position="105"/>
        <end position="169"/>
    </location>
</feature>
<dbReference type="SUPFAM" id="SSF55455">
    <property type="entry name" value="SRF-like"/>
    <property type="match status" value="1"/>
</dbReference>
<dbReference type="Pfam" id="PF00319">
    <property type="entry name" value="SRF-TF"/>
    <property type="match status" value="1"/>
</dbReference>